<evidence type="ECO:0000256" key="1">
    <source>
        <dbReference type="SAM" id="Phobius"/>
    </source>
</evidence>
<feature type="transmembrane region" description="Helical" evidence="1">
    <location>
        <begin position="9"/>
        <end position="28"/>
    </location>
</feature>
<keyword evidence="3" id="KW-1185">Reference proteome</keyword>
<dbReference type="EMBL" id="FXUL01000024">
    <property type="protein sequence ID" value="SMP76382.1"/>
    <property type="molecule type" value="Genomic_DNA"/>
</dbReference>
<organism evidence="2 3">
    <name type="scientific">Noviherbaspirillum suwonense</name>
    <dbReference type="NCBI Taxonomy" id="1224511"/>
    <lineage>
        <taxon>Bacteria</taxon>
        <taxon>Pseudomonadati</taxon>
        <taxon>Pseudomonadota</taxon>
        <taxon>Betaproteobacteria</taxon>
        <taxon>Burkholderiales</taxon>
        <taxon>Oxalobacteraceae</taxon>
        <taxon>Noviherbaspirillum</taxon>
    </lineage>
</organism>
<evidence type="ECO:0000313" key="3">
    <source>
        <dbReference type="Proteomes" id="UP001158049"/>
    </source>
</evidence>
<keyword evidence="1" id="KW-0472">Membrane</keyword>
<comment type="caution">
    <text evidence="2">The sequence shown here is derived from an EMBL/GenBank/DDBJ whole genome shotgun (WGS) entry which is preliminary data.</text>
</comment>
<feature type="transmembrane region" description="Helical" evidence="1">
    <location>
        <begin position="83"/>
        <end position="104"/>
    </location>
</feature>
<protein>
    <recommendedName>
        <fullName evidence="4">Rod shape-determining protein MreD</fullName>
    </recommendedName>
</protein>
<name>A0ABY1QR47_9BURK</name>
<proteinExistence type="predicted"/>
<feature type="transmembrane region" description="Helical" evidence="1">
    <location>
        <begin position="124"/>
        <end position="148"/>
    </location>
</feature>
<dbReference type="RefSeq" id="WP_283444755.1">
    <property type="nucleotide sequence ID" value="NZ_FXUL01000024.1"/>
</dbReference>
<gene>
    <name evidence="2" type="ORF">SAMN06295970_12446</name>
</gene>
<dbReference type="Proteomes" id="UP001158049">
    <property type="component" value="Unassembled WGS sequence"/>
</dbReference>
<feature type="transmembrane region" description="Helical" evidence="1">
    <location>
        <begin position="48"/>
        <end position="71"/>
    </location>
</feature>
<sequence length="151" mass="16935">MTGFGNQSVYIKQVLLLFIIAVALNYLWEVAQAPLYAGLEDWNSVWRHCFVAALGDGILVWLIFVVGWLTFRRFDWYVQPNGQALAVMLAAGLSIGIGIEWMAVNMLGRWAYTVDMPLLPGLDVGLVPVVQMLLLPPLIFRIAAWWLAKSV</sequence>
<evidence type="ECO:0000313" key="2">
    <source>
        <dbReference type="EMBL" id="SMP76382.1"/>
    </source>
</evidence>
<evidence type="ECO:0008006" key="4">
    <source>
        <dbReference type="Google" id="ProtNLM"/>
    </source>
</evidence>
<keyword evidence="1" id="KW-0812">Transmembrane</keyword>
<accession>A0ABY1QR47</accession>
<keyword evidence="1" id="KW-1133">Transmembrane helix</keyword>
<reference evidence="2 3" key="1">
    <citation type="submission" date="2017-05" db="EMBL/GenBank/DDBJ databases">
        <authorList>
            <person name="Varghese N."/>
            <person name="Submissions S."/>
        </authorList>
    </citation>
    <scope>NUCLEOTIDE SEQUENCE [LARGE SCALE GENOMIC DNA]</scope>
    <source>
        <strain evidence="2 3">DSM 26001</strain>
    </source>
</reference>